<reference evidence="1 2" key="1">
    <citation type="submission" date="2021-06" db="EMBL/GenBank/DDBJ databases">
        <title>Caerostris extrusa draft genome.</title>
        <authorList>
            <person name="Kono N."/>
            <person name="Arakawa K."/>
        </authorList>
    </citation>
    <scope>NUCLEOTIDE SEQUENCE [LARGE SCALE GENOMIC DNA]</scope>
</reference>
<keyword evidence="2" id="KW-1185">Reference proteome</keyword>
<protein>
    <submittedName>
        <fullName evidence="1">Uncharacterized protein</fullName>
    </submittedName>
</protein>
<dbReference type="Proteomes" id="UP001054945">
    <property type="component" value="Unassembled WGS sequence"/>
</dbReference>
<dbReference type="AlphaFoldDB" id="A0AAV4QU87"/>
<dbReference type="EMBL" id="BPLR01006708">
    <property type="protein sequence ID" value="GIY11844.1"/>
    <property type="molecule type" value="Genomic_DNA"/>
</dbReference>
<evidence type="ECO:0000313" key="1">
    <source>
        <dbReference type="EMBL" id="GIY11844.1"/>
    </source>
</evidence>
<organism evidence="1 2">
    <name type="scientific">Caerostris extrusa</name>
    <name type="common">Bark spider</name>
    <name type="synonym">Caerostris bankana</name>
    <dbReference type="NCBI Taxonomy" id="172846"/>
    <lineage>
        <taxon>Eukaryota</taxon>
        <taxon>Metazoa</taxon>
        <taxon>Ecdysozoa</taxon>
        <taxon>Arthropoda</taxon>
        <taxon>Chelicerata</taxon>
        <taxon>Arachnida</taxon>
        <taxon>Araneae</taxon>
        <taxon>Araneomorphae</taxon>
        <taxon>Entelegynae</taxon>
        <taxon>Araneoidea</taxon>
        <taxon>Araneidae</taxon>
        <taxon>Caerostris</taxon>
    </lineage>
</organism>
<proteinExistence type="predicted"/>
<accession>A0AAV4QU87</accession>
<sequence length="81" mass="9430">MTSIFQNYVKIHPVFPKRLPLNAFVGTGQAQRSGQYHDIRDHPITADIRHLCVNDLWRQLKSQTEWKGLNAVEKYPINQAE</sequence>
<name>A0AAV4QU87_CAEEX</name>
<evidence type="ECO:0000313" key="2">
    <source>
        <dbReference type="Proteomes" id="UP001054945"/>
    </source>
</evidence>
<gene>
    <name evidence="1" type="ORF">CEXT_428401</name>
</gene>
<comment type="caution">
    <text evidence="1">The sequence shown here is derived from an EMBL/GenBank/DDBJ whole genome shotgun (WGS) entry which is preliminary data.</text>
</comment>